<proteinExistence type="inferred from homology"/>
<dbReference type="InterPro" id="IPR029028">
    <property type="entry name" value="Alpha/beta_knot_MTases"/>
</dbReference>
<reference evidence="12" key="1">
    <citation type="journal article" date="2019" name="PLoS Negl. Trop. Dis.">
        <title>Revisiting the worldwide diversity of Leptospira species in the environment.</title>
        <authorList>
            <person name="Vincent A.T."/>
            <person name="Schiettekatte O."/>
            <person name="Bourhy P."/>
            <person name="Veyrier F.J."/>
            <person name="Picardeau M."/>
        </authorList>
    </citation>
    <scope>NUCLEOTIDE SEQUENCE [LARGE SCALE GENOMIC DNA]</scope>
    <source>
        <strain evidence="12">201300427</strain>
    </source>
</reference>
<keyword evidence="13" id="KW-1185">Reference proteome</keyword>
<dbReference type="GO" id="GO:0005737">
    <property type="term" value="C:cytoplasm"/>
    <property type="evidence" value="ECO:0007669"/>
    <property type="project" value="UniProtKB-SubCell"/>
</dbReference>
<dbReference type="OrthoDB" id="9815641at2"/>
<evidence type="ECO:0000256" key="7">
    <source>
        <dbReference type="ARBA" id="ARBA00022691"/>
    </source>
</evidence>
<comment type="similarity">
    <text evidence="2 10">Belongs to the RNA methyltransferase RsmE family.</text>
</comment>
<gene>
    <name evidence="12" type="ORF">EHS15_11950</name>
</gene>
<keyword evidence="3 10" id="KW-0963">Cytoplasm</keyword>
<dbReference type="EMBL" id="RQHW01000047">
    <property type="protein sequence ID" value="TGN18125.1"/>
    <property type="molecule type" value="Genomic_DNA"/>
</dbReference>
<evidence type="ECO:0000256" key="3">
    <source>
        <dbReference type="ARBA" id="ARBA00022490"/>
    </source>
</evidence>
<keyword evidence="5 10" id="KW-0489">Methyltransferase</keyword>
<comment type="catalytic activity">
    <reaction evidence="9 10">
        <text>uridine(1498) in 16S rRNA + S-adenosyl-L-methionine = N(3)-methyluridine(1498) in 16S rRNA + S-adenosyl-L-homocysteine + H(+)</text>
        <dbReference type="Rhea" id="RHEA:42920"/>
        <dbReference type="Rhea" id="RHEA-COMP:10283"/>
        <dbReference type="Rhea" id="RHEA-COMP:10284"/>
        <dbReference type="ChEBI" id="CHEBI:15378"/>
        <dbReference type="ChEBI" id="CHEBI:57856"/>
        <dbReference type="ChEBI" id="CHEBI:59789"/>
        <dbReference type="ChEBI" id="CHEBI:65315"/>
        <dbReference type="ChEBI" id="CHEBI:74502"/>
        <dbReference type="EC" id="2.1.1.193"/>
    </reaction>
</comment>
<dbReference type="AlphaFoldDB" id="A0A4R9LXJ0"/>
<organism evidence="12 13">
    <name type="scientific">Leptospira idonii</name>
    <dbReference type="NCBI Taxonomy" id="1193500"/>
    <lineage>
        <taxon>Bacteria</taxon>
        <taxon>Pseudomonadati</taxon>
        <taxon>Spirochaetota</taxon>
        <taxon>Spirochaetia</taxon>
        <taxon>Leptospirales</taxon>
        <taxon>Leptospiraceae</taxon>
        <taxon>Leptospira</taxon>
    </lineage>
</organism>
<sequence>MKGSDLLLFRENFEFSPNIRLTTEELSHLKALRLDKESCLVEIRDGKGLSFLYDFIPGKKDITFVAKQELILPIRPKKIAIALPKGNRLDFFIGKATEIGITEVVFCVFRHSIRKEFNLERAKKIVKEAASQSKQNFLLELSIEESLTWMEKHREKIAVLDPYSNVSYKVGDFRDRIPLIGPEGGFHSDEIAWMEKEKIPRFRLEGGVLRTETAGIVAASLLAYSE</sequence>
<dbReference type="CDD" id="cd18084">
    <property type="entry name" value="RsmE-like"/>
    <property type="match status" value="1"/>
</dbReference>
<evidence type="ECO:0000256" key="8">
    <source>
        <dbReference type="ARBA" id="ARBA00025699"/>
    </source>
</evidence>
<dbReference type="SUPFAM" id="SSF75217">
    <property type="entry name" value="alpha/beta knot"/>
    <property type="match status" value="1"/>
</dbReference>
<evidence type="ECO:0000256" key="1">
    <source>
        <dbReference type="ARBA" id="ARBA00004496"/>
    </source>
</evidence>
<keyword evidence="4 10" id="KW-0698">rRNA processing</keyword>
<dbReference type="NCBIfam" id="TIGR00046">
    <property type="entry name" value="RsmE family RNA methyltransferase"/>
    <property type="match status" value="1"/>
</dbReference>
<dbReference type="GO" id="GO:0070042">
    <property type="term" value="F:rRNA (uridine-N3-)-methyltransferase activity"/>
    <property type="evidence" value="ECO:0007669"/>
    <property type="project" value="TreeGrafter"/>
</dbReference>
<protein>
    <recommendedName>
        <fullName evidence="10">Ribosomal RNA small subunit methyltransferase E</fullName>
        <ecNumber evidence="10">2.1.1.193</ecNumber>
    </recommendedName>
</protein>
<dbReference type="PANTHER" id="PTHR30027:SF3">
    <property type="entry name" value="16S RRNA (URACIL(1498)-N(3))-METHYLTRANSFERASE"/>
    <property type="match status" value="1"/>
</dbReference>
<keyword evidence="6 10" id="KW-0808">Transferase</keyword>
<comment type="caution">
    <text evidence="12">The sequence shown here is derived from an EMBL/GenBank/DDBJ whole genome shotgun (WGS) entry which is preliminary data.</text>
</comment>
<comment type="function">
    <text evidence="8 10">Specifically methylates the N3 position of the uracil ring of uridine 1498 (m3U1498) in 16S rRNA. Acts on the fully assembled 30S ribosomal subunit.</text>
</comment>
<dbReference type="InterPro" id="IPR046886">
    <property type="entry name" value="RsmE_MTase_dom"/>
</dbReference>
<dbReference type="PIRSF" id="PIRSF015601">
    <property type="entry name" value="MTase_slr0722"/>
    <property type="match status" value="1"/>
</dbReference>
<dbReference type="EC" id="2.1.1.193" evidence="10"/>
<dbReference type="Proteomes" id="UP000298058">
    <property type="component" value="Unassembled WGS sequence"/>
</dbReference>
<dbReference type="Gene3D" id="3.40.1280.10">
    <property type="match status" value="1"/>
</dbReference>
<name>A0A4R9LXJ0_9LEPT</name>
<comment type="subcellular location">
    <subcellularLocation>
        <location evidence="1 10">Cytoplasm</location>
    </subcellularLocation>
</comment>
<evidence type="ECO:0000256" key="2">
    <source>
        <dbReference type="ARBA" id="ARBA00005528"/>
    </source>
</evidence>
<evidence type="ECO:0000256" key="10">
    <source>
        <dbReference type="PIRNR" id="PIRNR015601"/>
    </source>
</evidence>
<evidence type="ECO:0000313" key="13">
    <source>
        <dbReference type="Proteomes" id="UP000298058"/>
    </source>
</evidence>
<evidence type="ECO:0000313" key="12">
    <source>
        <dbReference type="EMBL" id="TGN18125.1"/>
    </source>
</evidence>
<accession>A0A4R9LXJ0</accession>
<evidence type="ECO:0000256" key="5">
    <source>
        <dbReference type="ARBA" id="ARBA00022603"/>
    </source>
</evidence>
<feature type="domain" description="Ribosomal RNA small subunit methyltransferase E methyltransferase" evidence="11">
    <location>
        <begin position="78"/>
        <end position="222"/>
    </location>
</feature>
<dbReference type="Pfam" id="PF04452">
    <property type="entry name" value="Methyltrans_RNA"/>
    <property type="match status" value="1"/>
</dbReference>
<dbReference type="GO" id="GO:0070475">
    <property type="term" value="P:rRNA base methylation"/>
    <property type="evidence" value="ECO:0007669"/>
    <property type="project" value="TreeGrafter"/>
</dbReference>
<dbReference type="InterPro" id="IPR006700">
    <property type="entry name" value="RsmE"/>
</dbReference>
<evidence type="ECO:0000256" key="4">
    <source>
        <dbReference type="ARBA" id="ARBA00022552"/>
    </source>
</evidence>
<evidence type="ECO:0000256" key="6">
    <source>
        <dbReference type="ARBA" id="ARBA00022679"/>
    </source>
</evidence>
<dbReference type="RefSeq" id="WP_135760812.1">
    <property type="nucleotide sequence ID" value="NZ_RQHW01000047.1"/>
</dbReference>
<evidence type="ECO:0000256" key="9">
    <source>
        <dbReference type="ARBA" id="ARBA00047944"/>
    </source>
</evidence>
<dbReference type="InterPro" id="IPR029026">
    <property type="entry name" value="tRNA_m1G_MTases_N"/>
</dbReference>
<evidence type="ECO:0000259" key="11">
    <source>
        <dbReference type="Pfam" id="PF04452"/>
    </source>
</evidence>
<keyword evidence="7 10" id="KW-0949">S-adenosyl-L-methionine</keyword>
<dbReference type="PANTHER" id="PTHR30027">
    <property type="entry name" value="RIBOSOMAL RNA SMALL SUBUNIT METHYLTRANSFERASE E"/>
    <property type="match status" value="1"/>
</dbReference>